<dbReference type="GO" id="GO:0005524">
    <property type="term" value="F:ATP binding"/>
    <property type="evidence" value="ECO:0007669"/>
    <property type="project" value="InterPro"/>
</dbReference>
<dbReference type="PROSITE" id="PS00211">
    <property type="entry name" value="ABC_TRANSPORTER_1"/>
    <property type="match status" value="1"/>
</dbReference>
<dbReference type="InterPro" id="IPR027417">
    <property type="entry name" value="P-loop_NTPase"/>
</dbReference>
<name>A0A851NFY8_9GALL</name>
<dbReference type="SUPFAM" id="SSF52540">
    <property type="entry name" value="P-loop containing nucleoside triphosphate hydrolases"/>
    <property type="match status" value="1"/>
</dbReference>
<sequence>QGVSLELRPGEVLALLGPPGAGKSTLVALLSRVHQPTSGCLLLDSHPLTAYQHSYLCHQVAVVPQEPLLFARSLHDNIAYGTGCWSRAQVTAAARQVGIHNFITRLSQGYDTEVGELGGQLSGGQRQAVAIARALVRDPRILILDEPTSALDTDSQQQV</sequence>
<dbReference type="OrthoDB" id="6500128at2759"/>
<reference evidence="2" key="1">
    <citation type="submission" date="2019-09" db="EMBL/GenBank/DDBJ databases">
        <title>Bird 10,000 Genomes (B10K) Project - Family phase.</title>
        <authorList>
            <person name="Zhang G."/>
        </authorList>
    </citation>
    <scope>NUCLEOTIDE SEQUENCE</scope>
    <source>
        <strain evidence="2">B10K-DU-001-08</strain>
        <tissue evidence="2">Muscle</tissue>
    </source>
</reference>
<dbReference type="GO" id="GO:0016887">
    <property type="term" value="F:ATP hydrolysis activity"/>
    <property type="evidence" value="ECO:0007669"/>
    <property type="project" value="InterPro"/>
</dbReference>
<evidence type="ECO:0000313" key="2">
    <source>
        <dbReference type="EMBL" id="NXC39117.1"/>
    </source>
</evidence>
<accession>A0A851NFY8</accession>
<organism evidence="2 3">
    <name type="scientific">Penelope pileata</name>
    <dbReference type="NCBI Taxonomy" id="1118817"/>
    <lineage>
        <taxon>Eukaryota</taxon>
        <taxon>Metazoa</taxon>
        <taxon>Chordata</taxon>
        <taxon>Craniata</taxon>
        <taxon>Vertebrata</taxon>
        <taxon>Euteleostomi</taxon>
        <taxon>Archelosauria</taxon>
        <taxon>Archosauria</taxon>
        <taxon>Dinosauria</taxon>
        <taxon>Saurischia</taxon>
        <taxon>Theropoda</taxon>
        <taxon>Coelurosauria</taxon>
        <taxon>Aves</taxon>
        <taxon>Neognathae</taxon>
        <taxon>Galloanserae</taxon>
        <taxon>Galliformes</taxon>
        <taxon>Cracidae</taxon>
        <taxon>Penelope</taxon>
    </lineage>
</organism>
<comment type="caution">
    <text evidence="2">The sequence shown here is derived from an EMBL/GenBank/DDBJ whole genome shotgun (WGS) entry which is preliminary data.</text>
</comment>
<dbReference type="Pfam" id="PF00005">
    <property type="entry name" value="ABC_tran"/>
    <property type="match status" value="1"/>
</dbReference>
<evidence type="ECO:0000259" key="1">
    <source>
        <dbReference type="PROSITE" id="PS50893"/>
    </source>
</evidence>
<evidence type="ECO:0000313" key="3">
    <source>
        <dbReference type="Proteomes" id="UP000613066"/>
    </source>
</evidence>
<dbReference type="PANTHER" id="PTHR24221">
    <property type="entry name" value="ATP-BINDING CASSETTE SUB-FAMILY B"/>
    <property type="match status" value="1"/>
</dbReference>
<dbReference type="EMBL" id="WBMW01000807">
    <property type="protein sequence ID" value="NXC39117.1"/>
    <property type="molecule type" value="Genomic_DNA"/>
</dbReference>
<dbReference type="InterPro" id="IPR003439">
    <property type="entry name" value="ABC_transporter-like_ATP-bd"/>
</dbReference>
<dbReference type="InterPro" id="IPR017871">
    <property type="entry name" value="ABC_transporter-like_CS"/>
</dbReference>
<feature type="non-terminal residue" evidence="2">
    <location>
        <position position="159"/>
    </location>
</feature>
<feature type="non-terminal residue" evidence="2">
    <location>
        <position position="1"/>
    </location>
</feature>
<dbReference type="AlphaFoldDB" id="A0A851NFY8"/>
<dbReference type="GO" id="GO:0015440">
    <property type="term" value="F:ABC-type peptide transporter activity"/>
    <property type="evidence" value="ECO:0007669"/>
    <property type="project" value="TreeGrafter"/>
</dbReference>
<dbReference type="Gene3D" id="3.40.50.300">
    <property type="entry name" value="P-loop containing nucleotide triphosphate hydrolases"/>
    <property type="match status" value="1"/>
</dbReference>
<feature type="domain" description="ABC transporter" evidence="1">
    <location>
        <begin position="1"/>
        <end position="159"/>
    </location>
</feature>
<proteinExistence type="predicted"/>
<dbReference type="InterPro" id="IPR039421">
    <property type="entry name" value="Type_1_exporter"/>
</dbReference>
<keyword evidence="3" id="KW-1185">Reference proteome</keyword>
<dbReference type="PROSITE" id="PS50893">
    <property type="entry name" value="ABC_TRANSPORTER_2"/>
    <property type="match status" value="1"/>
</dbReference>
<dbReference type="Proteomes" id="UP000613066">
    <property type="component" value="Unassembled WGS sequence"/>
</dbReference>
<dbReference type="PANTHER" id="PTHR24221:SF249">
    <property type="entry name" value="ANTIGEN PEPTIDE TRANSPORTER 1"/>
    <property type="match status" value="1"/>
</dbReference>
<gene>
    <name evidence="2" type="primary">Tap1</name>
    <name evidence="2" type="ORF">PENPIL_R05988</name>
</gene>
<protein>
    <submittedName>
        <fullName evidence="2">TAP1 protein</fullName>
    </submittedName>
</protein>
<dbReference type="GO" id="GO:0016020">
    <property type="term" value="C:membrane"/>
    <property type="evidence" value="ECO:0007669"/>
    <property type="project" value="TreeGrafter"/>
</dbReference>